<evidence type="ECO:0000256" key="1">
    <source>
        <dbReference type="SAM" id="MobiDB-lite"/>
    </source>
</evidence>
<name>A0A9W4WX62_9GLOM</name>
<protein>
    <submittedName>
        <fullName evidence="2">263_t:CDS:1</fullName>
    </submittedName>
</protein>
<dbReference type="Proteomes" id="UP001153678">
    <property type="component" value="Unassembled WGS sequence"/>
</dbReference>
<evidence type="ECO:0000313" key="3">
    <source>
        <dbReference type="Proteomes" id="UP001153678"/>
    </source>
</evidence>
<feature type="compositionally biased region" description="Basic and acidic residues" evidence="1">
    <location>
        <begin position="167"/>
        <end position="193"/>
    </location>
</feature>
<reference evidence="2" key="1">
    <citation type="submission" date="2022-08" db="EMBL/GenBank/DDBJ databases">
        <authorList>
            <person name="Kallberg Y."/>
            <person name="Tangrot J."/>
            <person name="Rosling A."/>
        </authorList>
    </citation>
    <scope>NUCLEOTIDE SEQUENCE</scope>
    <source>
        <strain evidence="2">Wild A</strain>
    </source>
</reference>
<keyword evidence="3" id="KW-1185">Reference proteome</keyword>
<feature type="region of interest" description="Disordered" evidence="1">
    <location>
        <begin position="150"/>
        <end position="193"/>
    </location>
</feature>
<accession>A0A9W4WX62</accession>
<sequence length="205" mass="24018">MSKIHKYFDRKYSEWDIVAFLKECEKEPFESKADEYVKSLEAIIKRKRGFEQGKARILLNKYREASMVVLLEIYVNGTVDLLGCPMFKKPRPDRQRAKKWDTDRTHRQLHLHQSTLLDGIVHGNINNGGSGTFILNNRVPAEDDENFRYPYSNVSYSPQHDPETEDSETRDLDIPDHEDVVDDQEVKEATNNKVEMVKENKVNFR</sequence>
<proteinExistence type="predicted"/>
<dbReference type="AlphaFoldDB" id="A0A9W4WX62"/>
<evidence type="ECO:0000313" key="2">
    <source>
        <dbReference type="EMBL" id="CAI2192311.1"/>
    </source>
</evidence>
<dbReference type="OrthoDB" id="2430606at2759"/>
<comment type="caution">
    <text evidence="2">The sequence shown here is derived from an EMBL/GenBank/DDBJ whole genome shotgun (WGS) entry which is preliminary data.</text>
</comment>
<organism evidence="2 3">
    <name type="scientific">Funneliformis geosporum</name>
    <dbReference type="NCBI Taxonomy" id="1117311"/>
    <lineage>
        <taxon>Eukaryota</taxon>
        <taxon>Fungi</taxon>
        <taxon>Fungi incertae sedis</taxon>
        <taxon>Mucoromycota</taxon>
        <taxon>Glomeromycotina</taxon>
        <taxon>Glomeromycetes</taxon>
        <taxon>Glomerales</taxon>
        <taxon>Glomeraceae</taxon>
        <taxon>Funneliformis</taxon>
    </lineage>
</organism>
<gene>
    <name evidence="2" type="ORF">FWILDA_LOCUS15514</name>
</gene>
<dbReference type="EMBL" id="CAMKVN010008227">
    <property type="protein sequence ID" value="CAI2192311.1"/>
    <property type="molecule type" value="Genomic_DNA"/>
</dbReference>